<dbReference type="AlphaFoldDB" id="A0A7S2HA10"/>
<dbReference type="EMBL" id="HBGU01047430">
    <property type="protein sequence ID" value="CAD9484672.1"/>
    <property type="molecule type" value="Transcribed_RNA"/>
</dbReference>
<dbReference type="Gene3D" id="3.30.70.260">
    <property type="match status" value="1"/>
</dbReference>
<dbReference type="PANTHER" id="PTHR17600:SF2">
    <property type="entry name" value="LRP CHAPERONE MESD"/>
    <property type="match status" value="1"/>
</dbReference>
<evidence type="ECO:0000256" key="4">
    <source>
        <dbReference type="ARBA" id="ARBA00022729"/>
    </source>
</evidence>
<evidence type="ECO:0000313" key="9">
    <source>
        <dbReference type="EMBL" id="CAD9484672.1"/>
    </source>
</evidence>
<dbReference type="Pfam" id="PF10185">
    <property type="entry name" value="Mesd"/>
    <property type="match status" value="1"/>
</dbReference>
<keyword evidence="4 8" id="KW-0732">Signal</keyword>
<evidence type="ECO:0000256" key="3">
    <source>
        <dbReference type="ARBA" id="ARBA00022687"/>
    </source>
</evidence>
<feature type="compositionally biased region" description="Basic and acidic residues" evidence="7">
    <location>
        <begin position="170"/>
        <end position="215"/>
    </location>
</feature>
<feature type="compositionally biased region" description="Basic residues" evidence="7">
    <location>
        <begin position="216"/>
        <end position="227"/>
    </location>
</feature>
<keyword evidence="6" id="KW-0143">Chaperone</keyword>
<dbReference type="GO" id="GO:0005783">
    <property type="term" value="C:endoplasmic reticulum"/>
    <property type="evidence" value="ECO:0007669"/>
    <property type="project" value="UniProtKB-SubCell"/>
</dbReference>
<feature type="chain" id="PRO_5031453074" evidence="8">
    <location>
        <begin position="21"/>
        <end position="235"/>
    </location>
</feature>
<accession>A0A7S2HA10</accession>
<comment type="similarity">
    <text evidence="2">Belongs to the MESD family.</text>
</comment>
<comment type="subcellular location">
    <subcellularLocation>
        <location evidence="1">Endoplasmic reticulum</location>
    </subcellularLocation>
</comment>
<evidence type="ECO:0000256" key="8">
    <source>
        <dbReference type="SAM" id="SignalP"/>
    </source>
</evidence>
<dbReference type="GO" id="GO:0016055">
    <property type="term" value="P:Wnt signaling pathway"/>
    <property type="evidence" value="ECO:0007669"/>
    <property type="project" value="UniProtKB-KW"/>
</dbReference>
<gene>
    <name evidence="9" type="ORF">CBRE1094_LOCUS25809</name>
</gene>
<evidence type="ECO:0000256" key="7">
    <source>
        <dbReference type="SAM" id="MobiDB-lite"/>
    </source>
</evidence>
<keyword evidence="3" id="KW-0879">Wnt signaling pathway</keyword>
<dbReference type="InterPro" id="IPR019330">
    <property type="entry name" value="MESD"/>
</dbReference>
<proteinExistence type="inferred from homology"/>
<evidence type="ECO:0000256" key="5">
    <source>
        <dbReference type="ARBA" id="ARBA00022824"/>
    </source>
</evidence>
<dbReference type="GO" id="GO:0006457">
    <property type="term" value="P:protein folding"/>
    <property type="evidence" value="ECO:0007669"/>
    <property type="project" value="InterPro"/>
</dbReference>
<protein>
    <submittedName>
        <fullName evidence="9">Uncharacterized protein</fullName>
    </submittedName>
</protein>
<evidence type="ECO:0000256" key="2">
    <source>
        <dbReference type="ARBA" id="ARBA00011068"/>
    </source>
</evidence>
<dbReference type="PANTHER" id="PTHR17600">
    <property type="entry name" value="MESODERM DEVELOPMENT CANDIDATE 2"/>
    <property type="match status" value="1"/>
</dbReference>
<name>A0A7S2HA10_9EUKA</name>
<keyword evidence="5" id="KW-0256">Endoplasmic reticulum</keyword>
<evidence type="ECO:0000256" key="1">
    <source>
        <dbReference type="ARBA" id="ARBA00004240"/>
    </source>
</evidence>
<feature type="signal peptide" evidence="8">
    <location>
        <begin position="1"/>
        <end position="20"/>
    </location>
</feature>
<organism evidence="9">
    <name type="scientific">Haptolina brevifila</name>
    <dbReference type="NCBI Taxonomy" id="156173"/>
    <lineage>
        <taxon>Eukaryota</taxon>
        <taxon>Haptista</taxon>
        <taxon>Haptophyta</taxon>
        <taxon>Prymnesiophyceae</taxon>
        <taxon>Prymnesiales</taxon>
        <taxon>Prymnesiaceae</taxon>
        <taxon>Haptolina</taxon>
    </lineage>
</organism>
<sequence length="235" mass="26996">MARLPTVSLLLLLVIAWCSARPKTSRDWSKLSDKDWERIESEWETPEEKEEYEFKMPEKKGIDLEQVQKLMKKKGKKNQAKAQQLIQESQQSAGPTMMFATLDYPDCCDKKETETIASRWRSMLMSSGMDVTTYIIEDDQVLFSTQAGLHAAEIRDFVLKQPECVAVEWNSKREPGPAETPEWKAKDEVKKAEKKAREDAKKAEEAAVKAAEEKLKKKRRAAKRKRQAGSSKEEL</sequence>
<reference evidence="9" key="1">
    <citation type="submission" date="2021-01" db="EMBL/GenBank/DDBJ databases">
        <authorList>
            <person name="Corre E."/>
            <person name="Pelletier E."/>
            <person name="Niang G."/>
            <person name="Scheremetjew M."/>
            <person name="Finn R."/>
            <person name="Kale V."/>
            <person name="Holt S."/>
            <person name="Cochrane G."/>
            <person name="Meng A."/>
            <person name="Brown T."/>
            <person name="Cohen L."/>
        </authorList>
    </citation>
    <scope>NUCLEOTIDE SEQUENCE</scope>
    <source>
        <strain evidence="9">UTEX LB 985</strain>
    </source>
</reference>
<evidence type="ECO:0000256" key="6">
    <source>
        <dbReference type="ARBA" id="ARBA00023186"/>
    </source>
</evidence>
<feature type="region of interest" description="Disordered" evidence="7">
    <location>
        <begin position="170"/>
        <end position="235"/>
    </location>
</feature>